<comment type="caution">
    <text evidence="1">The sequence shown here is derived from an EMBL/GenBank/DDBJ whole genome shotgun (WGS) entry which is preliminary data.</text>
</comment>
<dbReference type="EMBL" id="AVOT02004308">
    <property type="protein sequence ID" value="MBW0475993.1"/>
    <property type="molecule type" value="Genomic_DNA"/>
</dbReference>
<dbReference type="Proteomes" id="UP000765509">
    <property type="component" value="Unassembled WGS sequence"/>
</dbReference>
<dbReference type="AlphaFoldDB" id="A0A9Q3C3Q8"/>
<gene>
    <name evidence="1" type="ORF">O181_015708</name>
</gene>
<evidence type="ECO:0000313" key="1">
    <source>
        <dbReference type="EMBL" id="MBW0475993.1"/>
    </source>
</evidence>
<evidence type="ECO:0000313" key="2">
    <source>
        <dbReference type="Proteomes" id="UP000765509"/>
    </source>
</evidence>
<proteinExistence type="predicted"/>
<name>A0A9Q3C3Q8_9BASI</name>
<reference evidence="1" key="1">
    <citation type="submission" date="2021-03" db="EMBL/GenBank/DDBJ databases">
        <title>Draft genome sequence of rust myrtle Austropuccinia psidii MF-1, a brazilian biotype.</title>
        <authorList>
            <person name="Quecine M.C."/>
            <person name="Pachon D.M.R."/>
            <person name="Bonatelli M.L."/>
            <person name="Correr F.H."/>
            <person name="Franceschini L.M."/>
            <person name="Leite T.F."/>
            <person name="Margarido G.R.A."/>
            <person name="Almeida C.A."/>
            <person name="Ferrarezi J.A."/>
            <person name="Labate C.A."/>
        </authorList>
    </citation>
    <scope>NUCLEOTIDE SEQUENCE</scope>
    <source>
        <strain evidence="1">MF-1</strain>
    </source>
</reference>
<protein>
    <submittedName>
        <fullName evidence="1">Uncharacterized protein</fullName>
    </submittedName>
</protein>
<organism evidence="1 2">
    <name type="scientific">Austropuccinia psidii MF-1</name>
    <dbReference type="NCBI Taxonomy" id="1389203"/>
    <lineage>
        <taxon>Eukaryota</taxon>
        <taxon>Fungi</taxon>
        <taxon>Dikarya</taxon>
        <taxon>Basidiomycota</taxon>
        <taxon>Pucciniomycotina</taxon>
        <taxon>Pucciniomycetes</taxon>
        <taxon>Pucciniales</taxon>
        <taxon>Sphaerophragmiaceae</taxon>
        <taxon>Austropuccinia</taxon>
    </lineage>
</organism>
<accession>A0A9Q3C3Q8</accession>
<keyword evidence="2" id="KW-1185">Reference proteome</keyword>
<sequence length="131" mass="14923">MKHGDGKRTFELGLIIIHGIQTPKKKPTKSPPTRLTRSTYALRRNPLQAQVAPVSWRTYPANPPNMMSHLFLARVHSPNHLRTFQLVSQNLMWLQCNAWRNLLVSHDFTFFTPINFSSPLLQPSPACPATP</sequence>